<feature type="transmembrane region" description="Helical" evidence="2">
    <location>
        <begin position="637"/>
        <end position="659"/>
    </location>
</feature>
<proteinExistence type="predicted"/>
<keyword evidence="2" id="KW-1133">Transmembrane helix</keyword>
<evidence type="ECO:0000256" key="1">
    <source>
        <dbReference type="SAM" id="MobiDB-lite"/>
    </source>
</evidence>
<feature type="chain" id="PRO_5035424681" evidence="3">
    <location>
        <begin position="21"/>
        <end position="696"/>
    </location>
</feature>
<dbReference type="EMBL" id="VTPC01089916">
    <property type="protein sequence ID" value="KAF2885514.1"/>
    <property type="molecule type" value="Genomic_DNA"/>
</dbReference>
<accession>A0A8K0CG04</accession>
<comment type="caution">
    <text evidence="4">The sequence shown here is derived from an EMBL/GenBank/DDBJ whole genome shotgun (WGS) entry which is preliminary data.</text>
</comment>
<feature type="region of interest" description="Disordered" evidence="1">
    <location>
        <begin position="431"/>
        <end position="518"/>
    </location>
</feature>
<feature type="region of interest" description="Disordered" evidence="1">
    <location>
        <begin position="275"/>
        <end position="339"/>
    </location>
</feature>
<reference evidence="4" key="1">
    <citation type="submission" date="2019-08" db="EMBL/GenBank/DDBJ databases">
        <title>The genome of the North American firefly Photinus pyralis.</title>
        <authorList>
            <consortium name="Photinus pyralis genome working group"/>
            <person name="Fallon T.R."/>
            <person name="Sander Lower S.E."/>
            <person name="Weng J.-K."/>
        </authorList>
    </citation>
    <scope>NUCLEOTIDE SEQUENCE</scope>
    <source>
        <strain evidence="4">TRF0915ILg1</strain>
        <tissue evidence="4">Whole body</tissue>
    </source>
</reference>
<feature type="compositionally biased region" description="Polar residues" evidence="1">
    <location>
        <begin position="468"/>
        <end position="478"/>
    </location>
</feature>
<evidence type="ECO:0000256" key="2">
    <source>
        <dbReference type="SAM" id="Phobius"/>
    </source>
</evidence>
<keyword evidence="5" id="KW-1185">Reference proteome</keyword>
<feature type="signal peptide" evidence="3">
    <location>
        <begin position="1"/>
        <end position="20"/>
    </location>
</feature>
<evidence type="ECO:0000256" key="3">
    <source>
        <dbReference type="SAM" id="SignalP"/>
    </source>
</evidence>
<feature type="compositionally biased region" description="Basic residues" evidence="1">
    <location>
        <begin position="299"/>
        <end position="309"/>
    </location>
</feature>
<dbReference type="OrthoDB" id="10639160at2759"/>
<evidence type="ECO:0000313" key="5">
    <source>
        <dbReference type="Proteomes" id="UP000801492"/>
    </source>
</evidence>
<dbReference type="AlphaFoldDB" id="A0A8K0CG04"/>
<sequence length="696" mass="77890">MYGTFINVILLITVLNGCKAFLGNGSISASEENSLLIFDNSTGDANTTTKTLKDEHSELTVVNQSSTLTGNENNSLAFDVDKQTINVQKDDLSRIIVFIPQDAENNNLLFNTQELNFVKKIKNLLLSFLLFASENRVGSGKYGKSRIHERDVGDFLKKATDTVIETSKKVINSTRKVVKTVESNVKRIVTRNATFFSDIKNETAINAHICHEHCKDSTNKTTNTSENMTTDIIHTPNDYTLNKTTKIKLPLNSESSTSKPIDRNTKYFFGEESLDETPATTNSQNRIKRDKPRADMTKKLKRHISRKKCKQGDSECTNNRIKKEAVQSHGNKTEDKPVSTSATDKHVVISKTNSTEKRKQDFFMYKDWLLQHLESVKNGSLKSNSTKDLLKTHHFLFNSGGTEKSATDASETFAIISTNASQQKLAKQTLKNENSAVLKRRKRVKRQVIPSVRPKKRKTKLKPARASGVSQEQDQEVTLPNDDYDDYNDETTATTNPVPTITTHSSEDTTNTVRETEKTISSSTDISITKTTTKAIITSTSITKNELETTDSHTQEEEELVTTEIPTTIISTTNEKLNANMGKQHQQSTVPSLFDVDEHELKTMQSGRLTSATKKQKIQSDLEKQWNDGGGIRTKPLLLLVTIPSFIGIGVFILALCFLTRSGGWCCQLFEAQHSSQISMAKETQDPSVSHRPLRH</sequence>
<keyword evidence="3" id="KW-0732">Signal</keyword>
<feature type="compositionally biased region" description="Low complexity" evidence="1">
    <location>
        <begin position="491"/>
        <end position="503"/>
    </location>
</feature>
<feature type="compositionally biased region" description="Basic and acidic residues" evidence="1">
    <location>
        <begin position="321"/>
        <end position="339"/>
    </location>
</feature>
<gene>
    <name evidence="4" type="ORF">ILUMI_20664</name>
</gene>
<feature type="compositionally biased region" description="Basic residues" evidence="1">
    <location>
        <begin position="453"/>
        <end position="463"/>
    </location>
</feature>
<name>A0A8K0CG04_IGNLU</name>
<protein>
    <submittedName>
        <fullName evidence="4">Uncharacterized protein</fullName>
    </submittedName>
</protein>
<keyword evidence="2" id="KW-0472">Membrane</keyword>
<keyword evidence="2" id="KW-0812">Transmembrane</keyword>
<evidence type="ECO:0000313" key="4">
    <source>
        <dbReference type="EMBL" id="KAF2885514.1"/>
    </source>
</evidence>
<organism evidence="4 5">
    <name type="scientific">Ignelater luminosus</name>
    <name type="common">Cucubano</name>
    <name type="synonym">Pyrophorus luminosus</name>
    <dbReference type="NCBI Taxonomy" id="2038154"/>
    <lineage>
        <taxon>Eukaryota</taxon>
        <taxon>Metazoa</taxon>
        <taxon>Ecdysozoa</taxon>
        <taxon>Arthropoda</taxon>
        <taxon>Hexapoda</taxon>
        <taxon>Insecta</taxon>
        <taxon>Pterygota</taxon>
        <taxon>Neoptera</taxon>
        <taxon>Endopterygota</taxon>
        <taxon>Coleoptera</taxon>
        <taxon>Polyphaga</taxon>
        <taxon>Elateriformia</taxon>
        <taxon>Elateroidea</taxon>
        <taxon>Elateridae</taxon>
        <taxon>Agrypninae</taxon>
        <taxon>Pyrophorini</taxon>
        <taxon>Ignelater</taxon>
    </lineage>
</organism>
<dbReference type="Proteomes" id="UP000801492">
    <property type="component" value="Unassembled WGS sequence"/>
</dbReference>